<keyword evidence="3" id="KW-0067">ATP-binding</keyword>
<proteinExistence type="predicted"/>
<keyword evidence="3" id="KW-0547">Nucleotide-binding</keyword>
<evidence type="ECO:0000256" key="1">
    <source>
        <dbReference type="SAM" id="MobiDB-lite"/>
    </source>
</evidence>
<feature type="region of interest" description="Disordered" evidence="1">
    <location>
        <begin position="1681"/>
        <end position="1704"/>
    </location>
</feature>
<dbReference type="EMBL" id="SIOX01000021">
    <property type="protein sequence ID" value="TAX63099.1"/>
    <property type="molecule type" value="Genomic_DNA"/>
</dbReference>
<feature type="region of interest" description="Disordered" evidence="1">
    <location>
        <begin position="231"/>
        <end position="254"/>
    </location>
</feature>
<dbReference type="SUPFAM" id="SSF52540">
    <property type="entry name" value="P-loop containing nucleoside triphosphate hydrolases"/>
    <property type="match status" value="1"/>
</dbReference>
<name>A0ABY1WVY9_9HYPH</name>
<evidence type="ECO:0000313" key="4">
    <source>
        <dbReference type="Proteomes" id="UP000291659"/>
    </source>
</evidence>
<reference evidence="3 4" key="1">
    <citation type="submission" date="2019-02" db="EMBL/GenBank/DDBJ databases">
        <title>The genomic architecture of introgression among sibling species of bacteria.</title>
        <authorList>
            <person name="Cavassim M.I.A."/>
            <person name="Moeskjaer S."/>
            <person name="Moslemi C."/>
            <person name="Fields B."/>
            <person name="Bachmann A."/>
            <person name="Vilhjalmsson B."/>
            <person name="Schierup M.H."/>
            <person name="Young J.P.W."/>
            <person name="Andersen S.U."/>
        </authorList>
    </citation>
    <scope>NUCLEOTIDE SEQUENCE [LARGE SCALE GENOMIC DNA]</scope>
    <source>
        <strain evidence="3 4">SM141A</strain>
    </source>
</reference>
<dbReference type="Proteomes" id="UP000291659">
    <property type="component" value="Unassembled WGS sequence"/>
</dbReference>
<dbReference type="Pfam" id="PF13401">
    <property type="entry name" value="AAA_22"/>
    <property type="match status" value="1"/>
</dbReference>
<dbReference type="SMART" id="SM00382">
    <property type="entry name" value="AAA"/>
    <property type="match status" value="1"/>
</dbReference>
<dbReference type="RefSeq" id="WP_130685486.1">
    <property type="nucleotide sequence ID" value="NZ_SIOX01000021.1"/>
</dbReference>
<accession>A0ABY1WVY9</accession>
<dbReference type="Gene3D" id="3.40.50.300">
    <property type="entry name" value="P-loop containing nucleotide triphosphate hydrolases"/>
    <property type="match status" value="1"/>
</dbReference>
<protein>
    <submittedName>
        <fullName evidence="3">ATP-binding protein</fullName>
    </submittedName>
</protein>
<sequence length="1987" mass="218995">MNFARRSREPKTDLALHPKIDLSFLRTRKAGRGMSARIDTVVDVETLRSPILSLPEDIDADWFRDWVPISNRQIRLFHSKWSETIRPVTGFAWPTERPDIDAVYDLLPEAARYPYFLRLFLQEIEPGSSKKRAYFKRLSSRYVEALRANGMSTQVRRDIEETRQALVELAQRGRSDISTAVVLLEWSAQPTPDKPLSMFSVADALPGLRSYILTYMACSSDPFETLVAGGPPAPIDTPAEDEEPVADDGGHLEDPDTVKASWNDAIATMARLLKAAGNIPPNASLVGALVEQLGILDEAVKQYAIDHAPRTTDDISRRATVLLNEIKGSLIDLELLDDGLSLLCDRLASRLQTLPPIAPPQPLEEAANTLAAAEAIGQTVADDLGSYRSPPKMPPKQFFAYAQSLLDAIETNARTALEECASALAELALSASDVGDGHIDGIELEPSPVTSEAVDVALGETFFDDEEPFEIPPPPVTETEAAKNTDAVPADPFVADIHTKAADLFEHHEWGLAYHFARASETMLSPADAPITADELRVIALAKEMTGSKYEPEGFKEALEACVVIAEKIAHSSIPFDRARQTALYAAMVPTALFNLSESSNAFSIIERLNGSGHCAAFFRLKEVLDENRKSNFPLSMQNIAAAGDAKADRSYVEECRRRVLAKITTFQSSNFRFALGQRIKKELLSNQGEVTLLASKMQSSAAADAASRFAEEFADRHRVLLALEKIAEAVGHGQVIDGAARERLIALLLDLSSLCEDFGDASRQATDLQARAGRRSVVRRLIDDLAAGIDHFMSHLEDEGDDRLLIAANGYARDVLGRLSAILRGATASEFDRTTANLALHVPLLWLPNMTWSHAWTPSPADSPKLVNAIIDLSLPRLTGPADEGFRTVVEQRYHEDAFLAAKALLQFWQQFGLSEAEYSDLDARVAAAESVRRGQLAMQQETVGTLLHKVRRMALGSLKGTADLEESLRAVSTGRSVEDLAWDFMPEEVEGFRITDVNAAFERLNDLERQARMLLDEGKATLEGQIATLSATGQVSEGERQALLKLLEADDLATLSDWLGMFASGATRRPILETGAANKDIIRFRSILSKVKGVDLVQLGQMLATGSDQDDYGVSALDKDQREEAGEVLKSWQILKRAMKSGLGVPQLAATLLGLVSQLSFDCSLVEINKTKTKKGHLLVIDALISMTFDAQSRILPDFGSMVGDAWQIAAATNTVSNSEIMALPEGAENRGTLVLFFGSMPTERREQLKLDCIRMRRKILVVDEVMLATIQTMPERRRLALFELAQASTVAKPYQDYGRSQVPPEMFKGRAKELASIVEPFGSYIVYGGRRLGKTALLRHLARRAPPHAEFGYVDLTDASSKSLWEKAAGVLAPIFGGKRAVTADDFEQGVKDFLAGDGRRRVLLMLDEADNFVRQEAQATDHRHVLRLIALMNETNHRFKFILSGLHNVSRITKAENSPLAQISSDPVRIGPLVNGDAGDAEALVRLPLAALGYEFANREDVWRILSFANYYPILIQVFCQGLLDNIEEHQKSTNKLLWSIPSTMVDRALADPRICKTLYESFEKTIKHIEQRYELLTYIIAERALIDVEEGIDGDGMTTSEVAERATKYWPEAFPKGSDPAETDYLLDEMEGFGILRRIAGSAKWGLRSRMLLDLMVTDEEDLLARIYSFQGRKPEDHFDPKNARSTLPLSGRSDHEPRISPLTDGQEAILLDPDVNPAATVVIFGPTIANVDQVHLALKRSSNPKVTVEVRGWRDCGDLLAEIKRVRQDDHLLVLIVPHTTEWTPDWVRNVAKQANVVRGRVRPVFVGTARHAVAWSGAYPWGTKLPHRIEITTLKPWSRSYIAARLDAINGLKPQTIDRVLEVTGGWNDPCQLVFASAASGAAVDKMLMELSAQQNGDILDRFGMPPEFSPIFSTLADYCEGETAESILSLFEDRELASAAIRFGLLTGILTTAAADPNSGASERFSMNGLAKSLIVRKR</sequence>
<keyword evidence="4" id="KW-1185">Reference proteome</keyword>
<comment type="caution">
    <text evidence="3">The sequence shown here is derived from an EMBL/GenBank/DDBJ whole genome shotgun (WGS) entry which is preliminary data.</text>
</comment>
<evidence type="ECO:0000313" key="3">
    <source>
        <dbReference type="EMBL" id="TAX63099.1"/>
    </source>
</evidence>
<gene>
    <name evidence="3" type="ORF">ELH98_39200</name>
</gene>
<evidence type="ECO:0000259" key="2">
    <source>
        <dbReference type="SMART" id="SM00382"/>
    </source>
</evidence>
<dbReference type="InterPro" id="IPR003593">
    <property type="entry name" value="AAA+_ATPase"/>
</dbReference>
<dbReference type="InterPro" id="IPR049945">
    <property type="entry name" value="AAA_22"/>
</dbReference>
<dbReference type="GO" id="GO:0005524">
    <property type="term" value="F:ATP binding"/>
    <property type="evidence" value="ECO:0007669"/>
    <property type="project" value="UniProtKB-KW"/>
</dbReference>
<organism evidence="3 4">
    <name type="scientific">Rhizobium ruizarguesonis</name>
    <dbReference type="NCBI Taxonomy" id="2081791"/>
    <lineage>
        <taxon>Bacteria</taxon>
        <taxon>Pseudomonadati</taxon>
        <taxon>Pseudomonadota</taxon>
        <taxon>Alphaproteobacteria</taxon>
        <taxon>Hyphomicrobiales</taxon>
        <taxon>Rhizobiaceae</taxon>
        <taxon>Rhizobium/Agrobacterium group</taxon>
        <taxon>Rhizobium</taxon>
    </lineage>
</organism>
<dbReference type="InterPro" id="IPR027417">
    <property type="entry name" value="P-loop_NTPase"/>
</dbReference>
<feature type="domain" description="AAA+ ATPase" evidence="2">
    <location>
        <begin position="1323"/>
        <end position="1457"/>
    </location>
</feature>